<proteinExistence type="predicted"/>
<evidence type="ECO:0000313" key="1">
    <source>
        <dbReference type="EMBL" id="RNB55629.1"/>
    </source>
</evidence>
<organism evidence="1 2">
    <name type="scientific">Brevibacillus gelatini</name>
    <dbReference type="NCBI Taxonomy" id="1655277"/>
    <lineage>
        <taxon>Bacteria</taxon>
        <taxon>Bacillati</taxon>
        <taxon>Bacillota</taxon>
        <taxon>Bacilli</taxon>
        <taxon>Bacillales</taxon>
        <taxon>Paenibacillaceae</taxon>
        <taxon>Brevibacillus</taxon>
    </lineage>
</organism>
<dbReference type="AlphaFoldDB" id="A0A3M8AWU1"/>
<sequence>MLRSFLFLRSGEGVWEDSSLANLTEWEMPQHEDALCVLSAKERGCYQLALLTFVEINLG</sequence>
<evidence type="ECO:0000313" key="2">
    <source>
        <dbReference type="Proteomes" id="UP000268829"/>
    </source>
</evidence>
<protein>
    <submittedName>
        <fullName evidence="1">Uncharacterized protein</fullName>
    </submittedName>
</protein>
<gene>
    <name evidence="1" type="ORF">EDM57_14865</name>
</gene>
<keyword evidence="2" id="KW-1185">Reference proteome</keyword>
<dbReference type="Proteomes" id="UP000268829">
    <property type="component" value="Unassembled WGS sequence"/>
</dbReference>
<name>A0A3M8AWU1_9BACL</name>
<comment type="caution">
    <text evidence="1">The sequence shown here is derived from an EMBL/GenBank/DDBJ whole genome shotgun (WGS) entry which is preliminary data.</text>
</comment>
<reference evidence="1 2" key="1">
    <citation type="submission" date="2018-10" db="EMBL/GenBank/DDBJ databases">
        <title>Phylogenomics of Brevibacillus.</title>
        <authorList>
            <person name="Dunlap C."/>
        </authorList>
    </citation>
    <scope>NUCLEOTIDE SEQUENCE [LARGE SCALE GENOMIC DNA]</scope>
    <source>
        <strain evidence="1 2">DSM 100115</strain>
    </source>
</reference>
<accession>A0A3M8AWU1</accession>
<dbReference type="EMBL" id="RHHS01000034">
    <property type="protein sequence ID" value="RNB55629.1"/>
    <property type="molecule type" value="Genomic_DNA"/>
</dbReference>